<dbReference type="SMART" id="SM00822">
    <property type="entry name" value="PKS_KR"/>
    <property type="match status" value="1"/>
</dbReference>
<dbReference type="PANTHER" id="PTHR42760">
    <property type="entry name" value="SHORT-CHAIN DEHYDROGENASES/REDUCTASES FAMILY MEMBER"/>
    <property type="match status" value="1"/>
</dbReference>
<dbReference type="NCBIfam" id="NF005559">
    <property type="entry name" value="PRK07231.1"/>
    <property type="match status" value="1"/>
</dbReference>
<protein>
    <submittedName>
        <fullName evidence="3">NAD(P)-dependent dehydrogenase, short-chain alcohol dehydrogenase family</fullName>
    </submittedName>
</protein>
<gene>
    <name evidence="3" type="ORF">SAMN05444352_1234</name>
</gene>
<dbReference type="GO" id="GO:0016616">
    <property type="term" value="F:oxidoreductase activity, acting on the CH-OH group of donors, NAD or NADP as acceptor"/>
    <property type="evidence" value="ECO:0007669"/>
    <property type="project" value="TreeGrafter"/>
</dbReference>
<dbReference type="STRING" id="1215104.GCA_000730585_00340"/>
<dbReference type="FunFam" id="3.40.50.720:FF:000084">
    <property type="entry name" value="Short-chain dehydrogenase reductase"/>
    <property type="match status" value="1"/>
</dbReference>
<keyword evidence="4" id="KW-1185">Reference proteome</keyword>
<evidence type="ECO:0000259" key="2">
    <source>
        <dbReference type="SMART" id="SM00822"/>
    </source>
</evidence>
<dbReference type="SUPFAM" id="SSF51735">
    <property type="entry name" value="NAD(P)-binding Rossmann-fold domains"/>
    <property type="match status" value="1"/>
</dbReference>
<dbReference type="PROSITE" id="PS00061">
    <property type="entry name" value="ADH_SHORT"/>
    <property type="match status" value="1"/>
</dbReference>
<organism evidence="3 4">
    <name type="scientific">Pseudomonas japonica</name>
    <dbReference type="NCBI Taxonomy" id="256466"/>
    <lineage>
        <taxon>Bacteria</taxon>
        <taxon>Pseudomonadati</taxon>
        <taxon>Pseudomonadota</taxon>
        <taxon>Gammaproteobacteria</taxon>
        <taxon>Pseudomonadales</taxon>
        <taxon>Pseudomonadaceae</taxon>
        <taxon>Pseudomonas</taxon>
    </lineage>
</organism>
<dbReference type="PRINTS" id="PR00081">
    <property type="entry name" value="GDHRDH"/>
</dbReference>
<dbReference type="InterPro" id="IPR057326">
    <property type="entry name" value="KR_dom"/>
</dbReference>
<feature type="domain" description="Ketoreductase" evidence="2">
    <location>
        <begin position="7"/>
        <end position="187"/>
    </location>
</feature>
<dbReference type="AlphaFoldDB" id="A0A239JMK2"/>
<dbReference type="PRINTS" id="PR00080">
    <property type="entry name" value="SDRFAMILY"/>
</dbReference>
<dbReference type="OrthoDB" id="9787298at2"/>
<comment type="similarity">
    <text evidence="1">Belongs to the short-chain dehydrogenases/reductases (SDR) family.</text>
</comment>
<evidence type="ECO:0000313" key="4">
    <source>
        <dbReference type="Proteomes" id="UP000198407"/>
    </source>
</evidence>
<proteinExistence type="inferred from homology"/>
<dbReference type="InterPro" id="IPR002347">
    <property type="entry name" value="SDR_fam"/>
</dbReference>
<dbReference type="InterPro" id="IPR036291">
    <property type="entry name" value="NAD(P)-bd_dom_sf"/>
</dbReference>
<name>A0A239JMK2_9PSED</name>
<dbReference type="Pfam" id="PF13561">
    <property type="entry name" value="adh_short_C2"/>
    <property type="match status" value="1"/>
</dbReference>
<evidence type="ECO:0000313" key="3">
    <source>
        <dbReference type="EMBL" id="SNT07055.1"/>
    </source>
</evidence>
<accession>A0A239JMK2</accession>
<dbReference type="Gene3D" id="3.40.50.720">
    <property type="entry name" value="NAD(P)-binding Rossmann-like Domain"/>
    <property type="match status" value="1"/>
</dbReference>
<dbReference type="InterPro" id="IPR020904">
    <property type="entry name" value="Sc_DH/Rdtase_CS"/>
</dbReference>
<evidence type="ECO:0000256" key="1">
    <source>
        <dbReference type="ARBA" id="ARBA00006484"/>
    </source>
</evidence>
<reference evidence="4" key="1">
    <citation type="submission" date="2017-06" db="EMBL/GenBank/DDBJ databases">
        <authorList>
            <person name="Varghese N."/>
            <person name="Submissions S."/>
        </authorList>
    </citation>
    <scope>NUCLEOTIDE SEQUENCE [LARGE SCALE GENOMIC DNA]</scope>
    <source>
        <strain evidence="4">DSM 22348</strain>
    </source>
</reference>
<dbReference type="EMBL" id="FZOL01000023">
    <property type="protein sequence ID" value="SNT07055.1"/>
    <property type="molecule type" value="Genomic_DNA"/>
</dbReference>
<dbReference type="RefSeq" id="WP_042130020.1">
    <property type="nucleotide sequence ID" value="NZ_FZOL01000023.1"/>
</dbReference>
<sequence>MGRLQDKVCVITGAAKGIGLSTAQLFAREGASVLLTDIDQAGGLAAANALGEQGLTVGFLQQDVTDPAQWRDTLDFCEQLFGRVDVLVNNAGVGAFCDVEQLSLEQWRHTLACNLDSVFLGTQQAIGRMKARGGSIINVASIEGLIGEPLVPAYNASKGAVRLLTRSVAAHCARQGYAIRVNALCPGYVETPMVQGALAAAPDEQAQGMLEYLRQRIPMGRMARPEEIAKAMLFLASDDSSYMTGADLVVDGGYLAQ</sequence>
<dbReference type="Proteomes" id="UP000198407">
    <property type="component" value="Unassembled WGS sequence"/>
</dbReference>